<name>A0A2T2X8Y6_9FIRM</name>
<accession>A0A2T2X8Y6</accession>
<dbReference type="EMBL" id="PXYT01000006">
    <property type="protein sequence ID" value="PSR30916.1"/>
    <property type="molecule type" value="Genomic_DNA"/>
</dbReference>
<evidence type="ECO:0000313" key="9">
    <source>
        <dbReference type="Proteomes" id="UP000242699"/>
    </source>
</evidence>
<dbReference type="UniPathway" id="UPA00077">
    <property type="reaction ID" value="UER00154"/>
</dbReference>
<dbReference type="GO" id="GO:0005737">
    <property type="term" value="C:cytoplasm"/>
    <property type="evidence" value="ECO:0007669"/>
    <property type="project" value="TreeGrafter"/>
</dbReference>
<dbReference type="Proteomes" id="UP000242699">
    <property type="component" value="Unassembled WGS sequence"/>
</dbReference>
<feature type="domain" description="Dihydroneopterin aldolase/epimerase" evidence="7">
    <location>
        <begin position="10"/>
        <end position="122"/>
    </location>
</feature>
<dbReference type="EC" id="4.1.2.25" evidence="6"/>
<organism evidence="8 9">
    <name type="scientific">Sulfobacillus benefaciens</name>
    <dbReference type="NCBI Taxonomy" id="453960"/>
    <lineage>
        <taxon>Bacteria</taxon>
        <taxon>Bacillati</taxon>
        <taxon>Bacillota</taxon>
        <taxon>Clostridia</taxon>
        <taxon>Eubacteriales</taxon>
        <taxon>Clostridiales Family XVII. Incertae Sedis</taxon>
        <taxon>Sulfobacillus</taxon>
    </lineage>
</organism>
<dbReference type="GO" id="GO:0046654">
    <property type="term" value="P:tetrahydrofolate biosynthetic process"/>
    <property type="evidence" value="ECO:0007669"/>
    <property type="project" value="UniProtKB-UniRule"/>
</dbReference>
<comment type="caution">
    <text evidence="8">The sequence shown here is derived from an EMBL/GenBank/DDBJ whole genome shotgun (WGS) entry which is preliminary data.</text>
</comment>
<dbReference type="PANTHER" id="PTHR42844">
    <property type="entry name" value="DIHYDRONEOPTERIN ALDOLASE 1-RELATED"/>
    <property type="match status" value="1"/>
</dbReference>
<dbReference type="InterPro" id="IPR043133">
    <property type="entry name" value="GTP-CH-I_C/QueF"/>
</dbReference>
<evidence type="ECO:0000313" key="8">
    <source>
        <dbReference type="EMBL" id="PSR30916.1"/>
    </source>
</evidence>
<dbReference type="SUPFAM" id="SSF55620">
    <property type="entry name" value="Tetrahydrobiopterin biosynthesis enzymes-like"/>
    <property type="match status" value="1"/>
</dbReference>
<comment type="similarity">
    <text evidence="3 6">Belongs to the DHNA family.</text>
</comment>
<evidence type="ECO:0000259" key="7">
    <source>
        <dbReference type="SMART" id="SM00905"/>
    </source>
</evidence>
<dbReference type="Pfam" id="PF02152">
    <property type="entry name" value="FolB"/>
    <property type="match status" value="1"/>
</dbReference>
<evidence type="ECO:0000256" key="6">
    <source>
        <dbReference type="RuleBase" id="RU362079"/>
    </source>
</evidence>
<dbReference type="NCBIfam" id="TIGR00526">
    <property type="entry name" value="folB_dom"/>
    <property type="match status" value="1"/>
</dbReference>
<keyword evidence="4 6" id="KW-0289">Folate biosynthesis</keyword>
<comment type="catalytic activity">
    <reaction evidence="1 6">
        <text>7,8-dihydroneopterin = 6-hydroxymethyl-7,8-dihydropterin + glycolaldehyde</text>
        <dbReference type="Rhea" id="RHEA:10540"/>
        <dbReference type="ChEBI" id="CHEBI:17001"/>
        <dbReference type="ChEBI" id="CHEBI:17071"/>
        <dbReference type="ChEBI" id="CHEBI:44841"/>
        <dbReference type="EC" id="4.1.2.25"/>
    </reaction>
</comment>
<keyword evidence="5 6" id="KW-0456">Lyase</keyword>
<dbReference type="SMART" id="SM00905">
    <property type="entry name" value="FolB"/>
    <property type="match status" value="1"/>
</dbReference>
<comment type="function">
    <text evidence="6">Catalyzes the conversion of 7,8-dihydroneopterin to 6-hydroxymethyl-7,8-dihydropterin.</text>
</comment>
<dbReference type="GO" id="GO:0004150">
    <property type="term" value="F:dihydroneopterin aldolase activity"/>
    <property type="evidence" value="ECO:0007669"/>
    <property type="project" value="UniProtKB-UniRule"/>
</dbReference>
<dbReference type="Gene3D" id="3.30.1130.10">
    <property type="match status" value="1"/>
</dbReference>
<gene>
    <name evidence="8" type="primary">folB</name>
    <name evidence="8" type="ORF">C7B43_04495</name>
</gene>
<evidence type="ECO:0000256" key="3">
    <source>
        <dbReference type="ARBA" id="ARBA00005708"/>
    </source>
</evidence>
<dbReference type="PANTHER" id="PTHR42844:SF1">
    <property type="entry name" value="DIHYDRONEOPTERIN ALDOLASE 1-RELATED"/>
    <property type="match status" value="1"/>
</dbReference>
<comment type="pathway">
    <text evidence="2 6">Cofactor biosynthesis; tetrahydrofolate biosynthesis; 2-amino-4-hydroxy-6-hydroxymethyl-7,8-dihydropteridine diphosphate from 7,8-dihydroneopterin triphosphate: step 3/4.</text>
</comment>
<sequence>MSGTVMYDWIRLYDLRYQSCHGVLPHEHMIPQQFRVDVEIGLNTREAARSDRLEESVNYADVVGRVTDVMEGDPINLIETLAERIASAVLSFPHVGQVGVRVKKMAPPVAHTVGYVEVEIWRNA</sequence>
<evidence type="ECO:0000256" key="1">
    <source>
        <dbReference type="ARBA" id="ARBA00001353"/>
    </source>
</evidence>
<reference evidence="8 9" key="1">
    <citation type="journal article" date="2014" name="BMC Genomics">
        <title>Comparison of environmental and isolate Sulfobacillus genomes reveals diverse carbon, sulfur, nitrogen, and hydrogen metabolisms.</title>
        <authorList>
            <person name="Justice N.B."/>
            <person name="Norman A."/>
            <person name="Brown C.T."/>
            <person name="Singh A."/>
            <person name="Thomas B.C."/>
            <person name="Banfield J.F."/>
        </authorList>
    </citation>
    <scope>NUCLEOTIDE SEQUENCE [LARGE SCALE GENOMIC DNA]</scope>
    <source>
        <strain evidence="8">AMDSBA1</strain>
    </source>
</reference>
<protein>
    <recommendedName>
        <fullName evidence="6">7,8-dihydroneopterin aldolase</fullName>
        <ecNumber evidence="6">4.1.2.25</ecNumber>
    </recommendedName>
</protein>
<dbReference type="InterPro" id="IPR006156">
    <property type="entry name" value="Dihydroneopterin_aldolase"/>
</dbReference>
<dbReference type="NCBIfam" id="TIGR00525">
    <property type="entry name" value="folB"/>
    <property type="match status" value="1"/>
</dbReference>
<dbReference type="AlphaFoldDB" id="A0A2T2X8Y6"/>
<evidence type="ECO:0000256" key="5">
    <source>
        <dbReference type="ARBA" id="ARBA00023239"/>
    </source>
</evidence>
<evidence type="ECO:0000256" key="4">
    <source>
        <dbReference type="ARBA" id="ARBA00022909"/>
    </source>
</evidence>
<evidence type="ECO:0000256" key="2">
    <source>
        <dbReference type="ARBA" id="ARBA00005013"/>
    </source>
</evidence>
<dbReference type="GO" id="GO:0046656">
    <property type="term" value="P:folic acid biosynthetic process"/>
    <property type="evidence" value="ECO:0007669"/>
    <property type="project" value="UniProtKB-UniRule"/>
</dbReference>
<proteinExistence type="inferred from homology"/>
<dbReference type="InterPro" id="IPR006157">
    <property type="entry name" value="FolB_dom"/>
</dbReference>